<proteinExistence type="predicted"/>
<dbReference type="OrthoDB" id="7361071at2"/>
<accession>A0A1G7BNV8</accession>
<evidence type="ECO:0000313" key="3">
    <source>
        <dbReference type="Proteomes" id="UP000199412"/>
    </source>
</evidence>
<protein>
    <submittedName>
        <fullName evidence="2">Uncharacterized protein</fullName>
    </submittedName>
</protein>
<gene>
    <name evidence="2" type="ORF">SAMN05421720_105112</name>
</gene>
<organism evidence="2 3">
    <name type="scientific">Rhodospira trueperi</name>
    <dbReference type="NCBI Taxonomy" id="69960"/>
    <lineage>
        <taxon>Bacteria</taxon>
        <taxon>Pseudomonadati</taxon>
        <taxon>Pseudomonadota</taxon>
        <taxon>Alphaproteobacteria</taxon>
        <taxon>Rhodospirillales</taxon>
        <taxon>Rhodospirillaceae</taxon>
        <taxon>Rhodospira</taxon>
    </lineage>
</organism>
<dbReference type="STRING" id="69960.SAMN05421720_105112"/>
<sequence length="227" mass="24117">MPRKKPVAPVLADDEDSGMAAVGCLGALAVMVAVGVAIALFVDFSGTEEESGRASGELPITRVEALDKATSDQASGQALARNLEAGDSSGIVVGRASVINGLFADFYEHGVEPETLTRELDRRAVCFNGRHARIGPLVLAPETRGFALTFGALTYADGNPYPRLEFSHGISEDLNYVYYVSLTEEPIRGFEPQGIRIPNTREAVGRVMLEWVAEVANAACPPPVAAQ</sequence>
<keyword evidence="1" id="KW-0472">Membrane</keyword>
<dbReference type="EMBL" id="FNAP01000005">
    <property type="protein sequence ID" value="SDE28657.1"/>
    <property type="molecule type" value="Genomic_DNA"/>
</dbReference>
<evidence type="ECO:0000256" key="1">
    <source>
        <dbReference type="SAM" id="Phobius"/>
    </source>
</evidence>
<dbReference type="RefSeq" id="WP_092785093.1">
    <property type="nucleotide sequence ID" value="NZ_FNAP01000005.1"/>
</dbReference>
<reference evidence="2 3" key="1">
    <citation type="submission" date="2016-10" db="EMBL/GenBank/DDBJ databases">
        <authorList>
            <person name="de Groot N.N."/>
        </authorList>
    </citation>
    <scope>NUCLEOTIDE SEQUENCE [LARGE SCALE GENOMIC DNA]</scope>
    <source>
        <strain evidence="2 3">ATCC 700224</strain>
    </source>
</reference>
<keyword evidence="1" id="KW-0812">Transmembrane</keyword>
<evidence type="ECO:0000313" key="2">
    <source>
        <dbReference type="EMBL" id="SDE28657.1"/>
    </source>
</evidence>
<dbReference type="AlphaFoldDB" id="A0A1G7BNV8"/>
<name>A0A1G7BNV8_9PROT</name>
<dbReference type="Proteomes" id="UP000199412">
    <property type="component" value="Unassembled WGS sequence"/>
</dbReference>
<feature type="transmembrane region" description="Helical" evidence="1">
    <location>
        <begin position="20"/>
        <end position="42"/>
    </location>
</feature>
<keyword evidence="3" id="KW-1185">Reference proteome</keyword>
<keyword evidence="1" id="KW-1133">Transmembrane helix</keyword>